<evidence type="ECO:0000259" key="3">
    <source>
        <dbReference type="PROSITE" id="PS50043"/>
    </source>
</evidence>
<evidence type="ECO:0000256" key="1">
    <source>
        <dbReference type="ARBA" id="ARBA00023125"/>
    </source>
</evidence>
<dbReference type="PROSITE" id="PS50110">
    <property type="entry name" value="RESPONSE_REGULATORY"/>
    <property type="match status" value="1"/>
</dbReference>
<dbReference type="GO" id="GO:0000160">
    <property type="term" value="P:phosphorelay signal transduction system"/>
    <property type="evidence" value="ECO:0007669"/>
    <property type="project" value="InterPro"/>
</dbReference>
<comment type="caution">
    <text evidence="2">Lacks conserved residue(s) required for the propagation of feature annotation.</text>
</comment>
<dbReference type="InterPro" id="IPR001789">
    <property type="entry name" value="Sig_transdc_resp-reg_receiver"/>
</dbReference>
<dbReference type="Pfam" id="PF00196">
    <property type="entry name" value="GerE"/>
    <property type="match status" value="1"/>
</dbReference>
<evidence type="ECO:0000256" key="2">
    <source>
        <dbReference type="PROSITE-ProRule" id="PRU00169"/>
    </source>
</evidence>
<keyword evidence="1" id="KW-0238">DNA-binding</keyword>
<dbReference type="PANTHER" id="PTHR43214:SF42">
    <property type="entry name" value="TRANSCRIPTIONAL REGULATORY PROTEIN DESR"/>
    <property type="match status" value="1"/>
</dbReference>
<dbReference type="RefSeq" id="WP_175471610.1">
    <property type="nucleotide sequence ID" value="NZ_FMZF01000002.1"/>
</dbReference>
<dbReference type="AlphaFoldDB" id="A0A1G6L5B4"/>
<dbReference type="EMBL" id="FMZF01000002">
    <property type="protein sequence ID" value="SDC38328.1"/>
    <property type="molecule type" value="Genomic_DNA"/>
</dbReference>
<organism evidence="5 6">
    <name type="scientific">Geodermatophilus telluris</name>
    <dbReference type="NCBI Taxonomy" id="1190417"/>
    <lineage>
        <taxon>Bacteria</taxon>
        <taxon>Bacillati</taxon>
        <taxon>Actinomycetota</taxon>
        <taxon>Actinomycetes</taxon>
        <taxon>Geodermatophilales</taxon>
        <taxon>Geodermatophilaceae</taxon>
        <taxon>Geodermatophilus</taxon>
    </lineage>
</organism>
<dbReference type="Gene3D" id="1.10.10.10">
    <property type="entry name" value="Winged helix-like DNA-binding domain superfamily/Winged helix DNA-binding domain"/>
    <property type="match status" value="1"/>
</dbReference>
<dbReference type="PANTHER" id="PTHR43214">
    <property type="entry name" value="TWO-COMPONENT RESPONSE REGULATOR"/>
    <property type="match status" value="1"/>
</dbReference>
<reference evidence="6" key="1">
    <citation type="submission" date="2016-10" db="EMBL/GenBank/DDBJ databases">
        <authorList>
            <person name="Varghese N."/>
            <person name="Submissions S."/>
        </authorList>
    </citation>
    <scope>NUCLEOTIDE SEQUENCE [LARGE SCALE GENOMIC DNA]</scope>
    <source>
        <strain evidence="6">DSM 45421</strain>
    </source>
</reference>
<name>A0A1G6L5B4_9ACTN</name>
<dbReference type="SMART" id="SM00448">
    <property type="entry name" value="REC"/>
    <property type="match status" value="1"/>
</dbReference>
<dbReference type="Gene3D" id="3.40.50.2300">
    <property type="match status" value="1"/>
</dbReference>
<dbReference type="STRING" id="1190417.SAMN05660690_1202"/>
<dbReference type="InterPro" id="IPR039420">
    <property type="entry name" value="WalR-like"/>
</dbReference>
<dbReference type="PRINTS" id="PR00038">
    <property type="entry name" value="HTHLUXR"/>
</dbReference>
<dbReference type="PROSITE" id="PS50043">
    <property type="entry name" value="HTH_LUXR_2"/>
    <property type="match status" value="1"/>
</dbReference>
<dbReference type="SUPFAM" id="SSF52172">
    <property type="entry name" value="CheY-like"/>
    <property type="match status" value="1"/>
</dbReference>
<dbReference type="GO" id="GO:0003677">
    <property type="term" value="F:DNA binding"/>
    <property type="evidence" value="ECO:0007669"/>
    <property type="project" value="UniProtKB-KW"/>
</dbReference>
<feature type="domain" description="Response regulatory" evidence="4">
    <location>
        <begin position="2"/>
        <end position="121"/>
    </location>
</feature>
<sequence length="219" mass="23267">MRILLCDDHRLFLETLAVTLQARGHEVVLTTSPAEAVRRVETDDPALHVPDLYVTELRFPGGAGLVALEALRARHPTCRGVVLSGTIGPQDAEAAVAAGAVAVLCKDDPLDALLDAFDRIAAGVEPTPPVARPVSLPVAVHRRGGQGRLHRLLGDLTHRERQVLQCLIDAEDTVSIARSLGVAPSTARTHLQNVFLKLGVHNRLQAVALVAGPEGDAES</sequence>
<dbReference type="Proteomes" id="UP000199416">
    <property type="component" value="Unassembled WGS sequence"/>
</dbReference>
<dbReference type="InterPro" id="IPR011006">
    <property type="entry name" value="CheY-like_superfamily"/>
</dbReference>
<dbReference type="SUPFAM" id="SSF46894">
    <property type="entry name" value="C-terminal effector domain of the bipartite response regulators"/>
    <property type="match status" value="1"/>
</dbReference>
<protein>
    <submittedName>
        <fullName evidence="5">Two component transcriptional regulator, LuxR family</fullName>
    </submittedName>
</protein>
<dbReference type="InterPro" id="IPR016032">
    <property type="entry name" value="Sig_transdc_resp-reg_C-effctor"/>
</dbReference>
<keyword evidence="6" id="KW-1185">Reference proteome</keyword>
<evidence type="ECO:0000313" key="6">
    <source>
        <dbReference type="Proteomes" id="UP000199416"/>
    </source>
</evidence>
<accession>A0A1G6L5B4</accession>
<proteinExistence type="predicted"/>
<dbReference type="InterPro" id="IPR000792">
    <property type="entry name" value="Tscrpt_reg_LuxR_C"/>
</dbReference>
<evidence type="ECO:0000259" key="4">
    <source>
        <dbReference type="PROSITE" id="PS50110"/>
    </source>
</evidence>
<evidence type="ECO:0000313" key="5">
    <source>
        <dbReference type="EMBL" id="SDC38328.1"/>
    </source>
</evidence>
<dbReference type="CDD" id="cd06170">
    <property type="entry name" value="LuxR_C_like"/>
    <property type="match status" value="1"/>
</dbReference>
<gene>
    <name evidence="5" type="ORF">SAMN05660690_1202</name>
</gene>
<dbReference type="GO" id="GO:0006355">
    <property type="term" value="P:regulation of DNA-templated transcription"/>
    <property type="evidence" value="ECO:0007669"/>
    <property type="project" value="InterPro"/>
</dbReference>
<dbReference type="InterPro" id="IPR036388">
    <property type="entry name" value="WH-like_DNA-bd_sf"/>
</dbReference>
<feature type="domain" description="HTH luxR-type" evidence="3">
    <location>
        <begin position="149"/>
        <end position="214"/>
    </location>
</feature>
<dbReference type="SMART" id="SM00421">
    <property type="entry name" value="HTH_LUXR"/>
    <property type="match status" value="1"/>
</dbReference>
<dbReference type="Pfam" id="PF00072">
    <property type="entry name" value="Response_reg"/>
    <property type="match status" value="1"/>
</dbReference>